<accession>A0A2B4S5B8</accession>
<reference evidence="2" key="1">
    <citation type="journal article" date="2017" name="bioRxiv">
        <title>Comparative analysis of the genomes of Stylophora pistillata and Acropora digitifera provides evidence for extensive differences between species of corals.</title>
        <authorList>
            <person name="Voolstra C.R."/>
            <person name="Li Y."/>
            <person name="Liew Y.J."/>
            <person name="Baumgarten S."/>
            <person name="Zoccola D."/>
            <person name="Flot J.-F."/>
            <person name="Tambutte S."/>
            <person name="Allemand D."/>
            <person name="Aranda M."/>
        </authorList>
    </citation>
    <scope>NUCLEOTIDE SEQUENCE [LARGE SCALE GENOMIC DNA]</scope>
</reference>
<name>A0A2B4S5B8_STYPI</name>
<evidence type="ECO:0000313" key="1">
    <source>
        <dbReference type="EMBL" id="PFX24239.1"/>
    </source>
</evidence>
<protein>
    <recommendedName>
        <fullName evidence="3">CARD domain-containing protein</fullName>
    </recommendedName>
</protein>
<keyword evidence="2" id="KW-1185">Reference proteome</keyword>
<comment type="caution">
    <text evidence="1">The sequence shown here is derived from an EMBL/GenBank/DDBJ whole genome shotgun (WGS) entry which is preliminary data.</text>
</comment>
<dbReference type="Proteomes" id="UP000225706">
    <property type="component" value="Unassembled WGS sequence"/>
</dbReference>
<evidence type="ECO:0008006" key="3">
    <source>
        <dbReference type="Google" id="ProtNLM"/>
    </source>
</evidence>
<dbReference type="CDD" id="cd01671">
    <property type="entry name" value="CARD"/>
    <property type="match status" value="1"/>
</dbReference>
<proteinExistence type="predicted"/>
<evidence type="ECO:0000313" key="2">
    <source>
        <dbReference type="Proteomes" id="UP000225706"/>
    </source>
</evidence>
<dbReference type="SUPFAM" id="SSF47986">
    <property type="entry name" value="DEATH domain"/>
    <property type="match status" value="1"/>
</dbReference>
<dbReference type="OrthoDB" id="5982357at2759"/>
<dbReference type="Gene3D" id="1.10.533.10">
    <property type="entry name" value="Death Domain, Fas"/>
    <property type="match status" value="1"/>
</dbReference>
<organism evidence="1 2">
    <name type="scientific">Stylophora pistillata</name>
    <name type="common">Smooth cauliflower coral</name>
    <dbReference type="NCBI Taxonomy" id="50429"/>
    <lineage>
        <taxon>Eukaryota</taxon>
        <taxon>Metazoa</taxon>
        <taxon>Cnidaria</taxon>
        <taxon>Anthozoa</taxon>
        <taxon>Hexacorallia</taxon>
        <taxon>Scleractinia</taxon>
        <taxon>Astrocoeniina</taxon>
        <taxon>Pocilloporidae</taxon>
        <taxon>Stylophora</taxon>
    </lineage>
</organism>
<dbReference type="AlphaFoldDB" id="A0A2B4S5B8"/>
<dbReference type="EMBL" id="LSMT01000182">
    <property type="protein sequence ID" value="PFX24239.1"/>
    <property type="molecule type" value="Genomic_DNA"/>
</dbReference>
<dbReference type="InterPro" id="IPR011029">
    <property type="entry name" value="DEATH-like_dom_sf"/>
</dbReference>
<gene>
    <name evidence="1" type="ORF">AWC38_SpisGene11185</name>
</gene>
<sequence length="132" mass="15548">MSDVNHKHILKKFYDQLLEDVDPDKVGIHLAQSKTITEMELRALIINEGRMQTLLRMIANKGQEAYEEFLKALEKEKCFVAYHLLKEEKAISDYKLKETIEKLRKIKEELLPLKEKAAIEKTTFKKERMEKG</sequence>